<evidence type="ECO:0000313" key="2">
    <source>
        <dbReference type="EMBL" id="KAJ8404481.1"/>
    </source>
</evidence>
<comment type="caution">
    <text evidence="2">The sequence shown here is derived from an EMBL/GenBank/DDBJ whole genome shotgun (WGS) entry which is preliminary data.</text>
</comment>
<organism evidence="2 3">
    <name type="scientific">Aldrovandia affinis</name>
    <dbReference type="NCBI Taxonomy" id="143900"/>
    <lineage>
        <taxon>Eukaryota</taxon>
        <taxon>Metazoa</taxon>
        <taxon>Chordata</taxon>
        <taxon>Craniata</taxon>
        <taxon>Vertebrata</taxon>
        <taxon>Euteleostomi</taxon>
        <taxon>Actinopterygii</taxon>
        <taxon>Neopterygii</taxon>
        <taxon>Teleostei</taxon>
        <taxon>Notacanthiformes</taxon>
        <taxon>Halosauridae</taxon>
        <taxon>Aldrovandia</taxon>
    </lineage>
</organism>
<accession>A0AAD7SMZ5</accession>
<dbReference type="AlphaFoldDB" id="A0AAD7SMZ5"/>
<evidence type="ECO:0000256" key="1">
    <source>
        <dbReference type="SAM" id="MobiDB-lite"/>
    </source>
</evidence>
<proteinExistence type="predicted"/>
<name>A0AAD7SMZ5_9TELE</name>
<protein>
    <submittedName>
        <fullName evidence="2">Uncharacterized protein</fullName>
    </submittedName>
</protein>
<keyword evidence="3" id="KW-1185">Reference proteome</keyword>
<sequence length="120" mass="13365">MSTNAQARTPALLHRTTQTYRCVLTEHLQALISCSDLMLLLSAPVRVPRRRCQSLGAVKRRSACPRDEDSCSTRLSRCLGNAGRWAQLRSSEAFPRDADSSSDRATIEGTLDDPSHRRPK</sequence>
<evidence type="ECO:0000313" key="3">
    <source>
        <dbReference type="Proteomes" id="UP001221898"/>
    </source>
</evidence>
<feature type="compositionally biased region" description="Basic and acidic residues" evidence="1">
    <location>
        <begin position="94"/>
        <end position="106"/>
    </location>
</feature>
<reference evidence="2" key="1">
    <citation type="journal article" date="2023" name="Science">
        <title>Genome structures resolve the early diversification of teleost fishes.</title>
        <authorList>
            <person name="Parey E."/>
            <person name="Louis A."/>
            <person name="Montfort J."/>
            <person name="Bouchez O."/>
            <person name="Roques C."/>
            <person name="Iampietro C."/>
            <person name="Lluch J."/>
            <person name="Castinel A."/>
            <person name="Donnadieu C."/>
            <person name="Desvignes T."/>
            <person name="Floi Bucao C."/>
            <person name="Jouanno E."/>
            <person name="Wen M."/>
            <person name="Mejri S."/>
            <person name="Dirks R."/>
            <person name="Jansen H."/>
            <person name="Henkel C."/>
            <person name="Chen W.J."/>
            <person name="Zahm M."/>
            <person name="Cabau C."/>
            <person name="Klopp C."/>
            <person name="Thompson A.W."/>
            <person name="Robinson-Rechavi M."/>
            <person name="Braasch I."/>
            <person name="Lecointre G."/>
            <person name="Bobe J."/>
            <person name="Postlethwait J.H."/>
            <person name="Berthelot C."/>
            <person name="Roest Crollius H."/>
            <person name="Guiguen Y."/>
        </authorList>
    </citation>
    <scope>NUCLEOTIDE SEQUENCE</scope>
    <source>
        <strain evidence="2">NC1722</strain>
    </source>
</reference>
<feature type="region of interest" description="Disordered" evidence="1">
    <location>
        <begin position="91"/>
        <end position="120"/>
    </location>
</feature>
<gene>
    <name evidence="2" type="ORF">AAFF_G00337480</name>
</gene>
<dbReference type="EMBL" id="JAINUG010000053">
    <property type="protein sequence ID" value="KAJ8404481.1"/>
    <property type="molecule type" value="Genomic_DNA"/>
</dbReference>
<dbReference type="Proteomes" id="UP001221898">
    <property type="component" value="Unassembled WGS sequence"/>
</dbReference>